<dbReference type="Pfam" id="PF00195">
    <property type="entry name" value="Chal_sti_synt_N"/>
    <property type="match status" value="1"/>
</dbReference>
<dbReference type="EMBL" id="CAFBMK010000069">
    <property type="protein sequence ID" value="CAB4913513.1"/>
    <property type="molecule type" value="Genomic_DNA"/>
</dbReference>
<evidence type="ECO:0000259" key="3">
    <source>
        <dbReference type="Pfam" id="PF00195"/>
    </source>
</evidence>
<organism evidence="5">
    <name type="scientific">freshwater metagenome</name>
    <dbReference type="NCBI Taxonomy" id="449393"/>
    <lineage>
        <taxon>unclassified sequences</taxon>
        <taxon>metagenomes</taxon>
        <taxon>ecological metagenomes</taxon>
    </lineage>
</organism>
<dbReference type="InterPro" id="IPR012328">
    <property type="entry name" value="Chalcone/stilbene_synt_C"/>
</dbReference>
<evidence type="ECO:0000256" key="1">
    <source>
        <dbReference type="ARBA" id="ARBA00005531"/>
    </source>
</evidence>
<dbReference type="AlphaFoldDB" id="A0A6J7H9N6"/>
<protein>
    <submittedName>
        <fullName evidence="5">Unannotated protein</fullName>
    </submittedName>
</protein>
<accession>A0A6J7H9N6</accession>
<feature type="domain" description="Chalcone/stilbene synthase N-terminal" evidence="3">
    <location>
        <begin position="38"/>
        <end position="232"/>
    </location>
</feature>
<gene>
    <name evidence="5" type="ORF">UFOPK3564_01413</name>
</gene>
<evidence type="ECO:0000313" key="5">
    <source>
        <dbReference type="EMBL" id="CAB4913513.1"/>
    </source>
</evidence>
<dbReference type="InterPro" id="IPR016039">
    <property type="entry name" value="Thiolase-like"/>
</dbReference>
<dbReference type="PANTHER" id="PTHR11877">
    <property type="entry name" value="HYDROXYMETHYLGLUTARYL-COA SYNTHASE"/>
    <property type="match status" value="1"/>
</dbReference>
<dbReference type="GO" id="GO:0030639">
    <property type="term" value="P:polyketide biosynthetic process"/>
    <property type="evidence" value="ECO:0007669"/>
    <property type="project" value="TreeGrafter"/>
</dbReference>
<evidence type="ECO:0000256" key="2">
    <source>
        <dbReference type="ARBA" id="ARBA00022679"/>
    </source>
</evidence>
<dbReference type="InterPro" id="IPR011141">
    <property type="entry name" value="Polyketide_synthase_type-III"/>
</dbReference>
<dbReference type="PIRSF" id="PIRSF000451">
    <property type="entry name" value="PKS_III"/>
    <property type="match status" value="1"/>
</dbReference>
<proteinExistence type="inferred from homology"/>
<dbReference type="Pfam" id="PF02797">
    <property type="entry name" value="Chal_sti_synt_C"/>
    <property type="match status" value="1"/>
</dbReference>
<reference evidence="5" key="1">
    <citation type="submission" date="2020-05" db="EMBL/GenBank/DDBJ databases">
        <authorList>
            <person name="Chiriac C."/>
            <person name="Salcher M."/>
            <person name="Ghai R."/>
            <person name="Kavagutti S V."/>
        </authorList>
    </citation>
    <scope>NUCLEOTIDE SEQUENCE</scope>
</reference>
<dbReference type="SUPFAM" id="SSF53901">
    <property type="entry name" value="Thiolase-like"/>
    <property type="match status" value="1"/>
</dbReference>
<evidence type="ECO:0000259" key="4">
    <source>
        <dbReference type="Pfam" id="PF02797"/>
    </source>
</evidence>
<keyword evidence="2" id="KW-0808">Transferase</keyword>
<dbReference type="Gene3D" id="3.40.47.10">
    <property type="match status" value="2"/>
</dbReference>
<comment type="similarity">
    <text evidence="1">Belongs to the thiolase-like superfamily. Chalcone/stilbene synthases family.</text>
</comment>
<feature type="domain" description="Chalcone/stilbene synthase C-terminal" evidence="4">
    <location>
        <begin position="254"/>
        <end position="378"/>
    </location>
</feature>
<name>A0A6J7H9N6_9ZZZZ</name>
<sequence>MEPVAAPPSVAPARGAGAPAAGAAVLEAAAPRTLAVPTVVGIGTALPPDRGQREIWDTFFGEHYGNRAAPEQIFMNSGVDTRHAAVDPRIEDVANWGTEQRMKRFLEEAMPLGKAAIEACLQDAGIAPADVGQLTVVSCTGYATPGLDVLLARELGLGLDAQRLHIGHMGCYAAVPGLATVADGVAARGRVSIMLCLELTSLHVQPPTRDLEQVVAHALFSDAATAVAVAPDAAAGLEVVDVVARTDTDHREKMRWDVTDQGFRMALSSKVPVVLEQHVEAVVEELLAPRGLTATDVRGWAVHPGGPKIIDVVRDRLGLGEEDVRESRGVLRDHGNCSSATALLVLDRIRQGRELRAGDPVILMAFGPGLTLYASLLRVRG</sequence>
<dbReference type="PANTHER" id="PTHR11877:SF46">
    <property type="entry name" value="TYPE III POLYKETIDE SYNTHASE A"/>
    <property type="match status" value="1"/>
</dbReference>
<dbReference type="CDD" id="cd00831">
    <property type="entry name" value="CHS_like"/>
    <property type="match status" value="1"/>
</dbReference>
<dbReference type="GO" id="GO:0016747">
    <property type="term" value="F:acyltransferase activity, transferring groups other than amino-acyl groups"/>
    <property type="evidence" value="ECO:0007669"/>
    <property type="project" value="InterPro"/>
</dbReference>
<dbReference type="InterPro" id="IPR001099">
    <property type="entry name" value="Chalcone/stilbene_synt_N"/>
</dbReference>